<dbReference type="GO" id="GO:1990904">
    <property type="term" value="C:ribonucleoprotein complex"/>
    <property type="evidence" value="ECO:0007669"/>
    <property type="project" value="UniProtKB-KW"/>
</dbReference>
<reference evidence="6 7" key="1">
    <citation type="journal article" date="2015" name="Nature">
        <title>rRNA introns, odd ribosomes, and small enigmatic genomes across a large radiation of phyla.</title>
        <authorList>
            <person name="Brown C.T."/>
            <person name="Hug L.A."/>
            <person name="Thomas B.C."/>
            <person name="Sharon I."/>
            <person name="Castelle C.J."/>
            <person name="Singh A."/>
            <person name="Wilkins M.J."/>
            <person name="Williams K.H."/>
            <person name="Banfield J.F."/>
        </authorList>
    </citation>
    <scope>NUCLEOTIDE SEQUENCE [LARGE SCALE GENOMIC DNA]</scope>
</reference>
<evidence type="ECO:0000313" key="7">
    <source>
        <dbReference type="Proteomes" id="UP000034487"/>
    </source>
</evidence>
<evidence type="ECO:0000313" key="6">
    <source>
        <dbReference type="EMBL" id="KKU44166.1"/>
    </source>
</evidence>
<evidence type="ECO:0000256" key="2">
    <source>
        <dbReference type="ARBA" id="ARBA00022980"/>
    </source>
</evidence>
<comment type="caution">
    <text evidence="6">The sequence shown here is derived from an EMBL/GenBank/DDBJ whole genome shotgun (WGS) entry which is preliminary data.</text>
</comment>
<dbReference type="SUPFAM" id="SSF46561">
    <property type="entry name" value="Ribosomal protein L29 (L29p)"/>
    <property type="match status" value="1"/>
</dbReference>
<organism evidence="6 7">
    <name type="scientific">Berkelbacteria bacterium GW2011_GWA2_46_7</name>
    <dbReference type="NCBI Taxonomy" id="1618335"/>
    <lineage>
        <taxon>Bacteria</taxon>
        <taxon>Candidatus Berkelbacteria</taxon>
    </lineage>
</organism>
<protein>
    <recommendedName>
        <fullName evidence="4 5">Large ribosomal subunit protein uL29</fullName>
    </recommendedName>
</protein>
<dbReference type="Pfam" id="PF00831">
    <property type="entry name" value="Ribosomal_L29"/>
    <property type="match status" value="1"/>
</dbReference>
<dbReference type="GO" id="GO:0003735">
    <property type="term" value="F:structural constituent of ribosome"/>
    <property type="evidence" value="ECO:0007669"/>
    <property type="project" value="InterPro"/>
</dbReference>
<evidence type="ECO:0000256" key="5">
    <source>
        <dbReference type="HAMAP-Rule" id="MF_00374"/>
    </source>
</evidence>
<evidence type="ECO:0000256" key="1">
    <source>
        <dbReference type="ARBA" id="ARBA00009254"/>
    </source>
</evidence>
<accession>A0A0G1QGT0</accession>
<dbReference type="AlphaFoldDB" id="A0A0G1QGT0"/>
<keyword evidence="2 5" id="KW-0689">Ribosomal protein</keyword>
<sequence>MKKTETLDKARRSTIKEISVKITENRKQLFTLNQEKILGKLKNVSAIGQIKKEIARLATVLDEKVSESVK</sequence>
<dbReference type="HAMAP" id="MF_00374">
    <property type="entry name" value="Ribosomal_uL29"/>
    <property type="match status" value="1"/>
</dbReference>
<name>A0A0G1QGT0_9BACT</name>
<dbReference type="Gene3D" id="1.10.287.310">
    <property type="match status" value="1"/>
</dbReference>
<dbReference type="GO" id="GO:0006412">
    <property type="term" value="P:translation"/>
    <property type="evidence" value="ECO:0007669"/>
    <property type="project" value="UniProtKB-UniRule"/>
</dbReference>
<dbReference type="NCBIfam" id="TIGR00012">
    <property type="entry name" value="L29"/>
    <property type="match status" value="1"/>
</dbReference>
<dbReference type="InterPro" id="IPR001854">
    <property type="entry name" value="Ribosomal_uL29"/>
</dbReference>
<dbReference type="GO" id="GO:0005840">
    <property type="term" value="C:ribosome"/>
    <property type="evidence" value="ECO:0007669"/>
    <property type="project" value="UniProtKB-KW"/>
</dbReference>
<evidence type="ECO:0000256" key="4">
    <source>
        <dbReference type="ARBA" id="ARBA00035204"/>
    </source>
</evidence>
<proteinExistence type="inferred from homology"/>
<gene>
    <name evidence="5" type="primary">rpmC</name>
    <name evidence="6" type="ORF">UX60_C0010G0005</name>
</gene>
<keyword evidence="3 5" id="KW-0687">Ribonucleoprotein</keyword>
<dbReference type="InterPro" id="IPR036049">
    <property type="entry name" value="Ribosomal_uL29_sf"/>
</dbReference>
<dbReference type="Proteomes" id="UP000034487">
    <property type="component" value="Unassembled WGS sequence"/>
</dbReference>
<comment type="similarity">
    <text evidence="1 5">Belongs to the universal ribosomal protein uL29 family.</text>
</comment>
<dbReference type="EMBL" id="LCMV01000010">
    <property type="protein sequence ID" value="KKU44166.1"/>
    <property type="molecule type" value="Genomic_DNA"/>
</dbReference>
<evidence type="ECO:0000256" key="3">
    <source>
        <dbReference type="ARBA" id="ARBA00023274"/>
    </source>
</evidence>